<evidence type="ECO:0000313" key="1">
    <source>
        <dbReference type="EMBL" id="VVE51512.1"/>
    </source>
</evidence>
<proteinExistence type="predicted"/>
<keyword evidence="2" id="KW-1185">Reference proteome</keyword>
<organism evidence="1 2">
    <name type="scientific">Pandoraea morbifera</name>
    <dbReference type="NCBI Taxonomy" id="2508300"/>
    <lineage>
        <taxon>Bacteria</taxon>
        <taxon>Pseudomonadati</taxon>
        <taxon>Pseudomonadota</taxon>
        <taxon>Betaproteobacteria</taxon>
        <taxon>Burkholderiales</taxon>
        <taxon>Burkholderiaceae</taxon>
        <taxon>Pandoraea</taxon>
    </lineage>
</organism>
<dbReference type="RefSeq" id="WP_150568771.1">
    <property type="nucleotide sequence ID" value="NZ_CABPSD010000026.1"/>
</dbReference>
<gene>
    <name evidence="1" type="ORF">PMO31116_04688</name>
</gene>
<name>A0A5E4YSP5_9BURK</name>
<accession>A0A5E4YSP5</accession>
<sequence length="73" mass="8043">MGDQKAKTFYPMIKAAVGLDSEGGRLTLETYFFFNGNEHEGRSYSLTVDSARQLIDALQGGLELISKQPPPVH</sequence>
<reference evidence="1 2" key="1">
    <citation type="submission" date="2019-08" db="EMBL/GenBank/DDBJ databases">
        <authorList>
            <person name="Peeters C."/>
        </authorList>
    </citation>
    <scope>NUCLEOTIDE SEQUENCE [LARGE SCALE GENOMIC DNA]</scope>
    <source>
        <strain evidence="1 2">LMG 31116</strain>
    </source>
</reference>
<protein>
    <submittedName>
        <fullName evidence="1">Uncharacterized protein</fullName>
    </submittedName>
</protein>
<dbReference type="Proteomes" id="UP000368474">
    <property type="component" value="Unassembled WGS sequence"/>
</dbReference>
<dbReference type="AlphaFoldDB" id="A0A5E4YSP5"/>
<evidence type="ECO:0000313" key="2">
    <source>
        <dbReference type="Proteomes" id="UP000368474"/>
    </source>
</evidence>
<dbReference type="EMBL" id="CABPSD010000026">
    <property type="protein sequence ID" value="VVE51512.1"/>
    <property type="molecule type" value="Genomic_DNA"/>
</dbReference>